<feature type="transmembrane region" description="Helical" evidence="1">
    <location>
        <begin position="105"/>
        <end position="123"/>
    </location>
</feature>
<feature type="transmembrane region" description="Helical" evidence="1">
    <location>
        <begin position="157"/>
        <end position="178"/>
    </location>
</feature>
<accession>A0AAD4IM55</accession>
<proteinExistence type="predicted"/>
<protein>
    <submittedName>
        <fullName evidence="2">Uncharacterized protein</fullName>
    </submittedName>
</protein>
<organism evidence="2 3">
    <name type="scientific">Perilla frutescens var. hirtella</name>
    <name type="common">Perilla citriodora</name>
    <name type="synonym">Perilla setoyensis</name>
    <dbReference type="NCBI Taxonomy" id="608512"/>
    <lineage>
        <taxon>Eukaryota</taxon>
        <taxon>Viridiplantae</taxon>
        <taxon>Streptophyta</taxon>
        <taxon>Embryophyta</taxon>
        <taxon>Tracheophyta</taxon>
        <taxon>Spermatophyta</taxon>
        <taxon>Magnoliopsida</taxon>
        <taxon>eudicotyledons</taxon>
        <taxon>Gunneridae</taxon>
        <taxon>Pentapetalae</taxon>
        <taxon>asterids</taxon>
        <taxon>lamiids</taxon>
        <taxon>Lamiales</taxon>
        <taxon>Lamiaceae</taxon>
        <taxon>Nepetoideae</taxon>
        <taxon>Elsholtzieae</taxon>
        <taxon>Perilla</taxon>
    </lineage>
</organism>
<dbReference type="EMBL" id="SDAM02029639">
    <property type="protein sequence ID" value="KAH6755098.1"/>
    <property type="molecule type" value="Genomic_DNA"/>
</dbReference>
<dbReference type="AlphaFoldDB" id="A0AAD4IM55"/>
<keyword evidence="1" id="KW-0812">Transmembrane</keyword>
<gene>
    <name evidence="2" type="ORF">C2S53_018222</name>
</gene>
<evidence type="ECO:0000313" key="2">
    <source>
        <dbReference type="EMBL" id="KAH6755098.1"/>
    </source>
</evidence>
<feature type="transmembrane region" description="Helical" evidence="1">
    <location>
        <begin position="81"/>
        <end position="99"/>
    </location>
</feature>
<sequence>MENEEKLTAATGDEAVPSSRWLPECLYRTSKKLFSIPRVFSKLVLSTPPQGLPVVTPPPSPAATDPHPVVLTIQYLELGKLVLTLPITATLGLLFSPKFDRDHHIIIVGSMAAFMFLWNGILIRTSFPRLGYVLELLGIGLVLLFLNGLVATFLSGGLSMACWILGAMCMTPFVCVLFRSQPAAAA</sequence>
<name>A0AAD4IM55_PERFH</name>
<reference evidence="2 3" key="1">
    <citation type="journal article" date="2021" name="Nat. Commun.">
        <title>Incipient diploidization of the medicinal plant Perilla within 10,000 years.</title>
        <authorList>
            <person name="Zhang Y."/>
            <person name="Shen Q."/>
            <person name="Leng L."/>
            <person name="Zhang D."/>
            <person name="Chen S."/>
            <person name="Shi Y."/>
            <person name="Ning Z."/>
            <person name="Chen S."/>
        </authorList>
    </citation>
    <scope>NUCLEOTIDE SEQUENCE [LARGE SCALE GENOMIC DNA]</scope>
    <source>
        <strain evidence="3">cv. PC099</strain>
    </source>
</reference>
<keyword evidence="1" id="KW-0472">Membrane</keyword>
<dbReference type="Proteomes" id="UP001190926">
    <property type="component" value="Unassembled WGS sequence"/>
</dbReference>
<keyword evidence="1" id="KW-1133">Transmembrane helix</keyword>
<feature type="transmembrane region" description="Helical" evidence="1">
    <location>
        <begin position="130"/>
        <end position="151"/>
    </location>
</feature>
<keyword evidence="3" id="KW-1185">Reference proteome</keyword>
<evidence type="ECO:0000313" key="3">
    <source>
        <dbReference type="Proteomes" id="UP001190926"/>
    </source>
</evidence>
<comment type="caution">
    <text evidence="2">The sequence shown here is derived from an EMBL/GenBank/DDBJ whole genome shotgun (WGS) entry which is preliminary data.</text>
</comment>
<evidence type="ECO:0000256" key="1">
    <source>
        <dbReference type="SAM" id="Phobius"/>
    </source>
</evidence>